<name>A0ABM6N2K3_9GAMM</name>
<protein>
    <submittedName>
        <fullName evidence="1">Uncharacterized protein</fullName>
    </submittedName>
</protein>
<keyword evidence="2" id="KW-1185">Reference proteome</keyword>
<organism evidence="1 2">
    <name type="scientific">Pseudoalteromonas issachenkonii</name>
    <dbReference type="NCBI Taxonomy" id="152297"/>
    <lineage>
        <taxon>Bacteria</taxon>
        <taxon>Pseudomonadati</taxon>
        <taxon>Pseudomonadota</taxon>
        <taxon>Gammaproteobacteria</taxon>
        <taxon>Alteromonadales</taxon>
        <taxon>Pseudoalteromonadaceae</taxon>
        <taxon>Pseudoalteromonas</taxon>
    </lineage>
</organism>
<accession>A0ABM6N2K3</accession>
<reference evidence="1 2" key="1">
    <citation type="submission" date="2015-06" db="EMBL/GenBank/DDBJ databases">
        <authorList>
            <person name="Xie B.-B."/>
            <person name="Rong J.-C."/>
            <person name="Qin Q.-L."/>
            <person name="Zhang Y.-Z."/>
        </authorList>
    </citation>
    <scope>NUCLEOTIDE SEQUENCE [LARGE SCALE GENOMIC DNA]</scope>
    <source>
        <strain evidence="1 2">KMM 3549</strain>
    </source>
</reference>
<dbReference type="Proteomes" id="UP000217258">
    <property type="component" value="Chromosome I"/>
</dbReference>
<evidence type="ECO:0000313" key="2">
    <source>
        <dbReference type="Proteomes" id="UP000217258"/>
    </source>
</evidence>
<dbReference type="EMBL" id="CP011030">
    <property type="protein sequence ID" value="ATC90528.1"/>
    <property type="molecule type" value="Genomic_DNA"/>
</dbReference>
<gene>
    <name evidence="1" type="ORF">PISS_a1622</name>
</gene>
<sequence length="41" mass="4784">MVHSFACIPWELNIFDQCVHLKKRSAYSFIVIFTGLVNLIE</sequence>
<evidence type="ECO:0000313" key="1">
    <source>
        <dbReference type="EMBL" id="ATC90528.1"/>
    </source>
</evidence>
<proteinExistence type="predicted"/>